<feature type="compositionally biased region" description="Acidic residues" evidence="14">
    <location>
        <begin position="104"/>
        <end position="117"/>
    </location>
</feature>
<dbReference type="GO" id="GO:0016787">
    <property type="term" value="F:hydrolase activity"/>
    <property type="evidence" value="ECO:0007669"/>
    <property type="project" value="UniProtKB-KW"/>
</dbReference>
<evidence type="ECO:0000256" key="6">
    <source>
        <dbReference type="ARBA" id="ARBA00022552"/>
    </source>
</evidence>
<dbReference type="InterPro" id="IPR001650">
    <property type="entry name" value="Helicase_C-like"/>
</dbReference>
<evidence type="ECO:0000256" key="4">
    <source>
        <dbReference type="ARBA" id="ARBA00012552"/>
    </source>
</evidence>
<dbReference type="SUPFAM" id="SSF52540">
    <property type="entry name" value="P-loop containing nucleoside triphosphate hydrolases"/>
    <property type="match status" value="1"/>
</dbReference>
<proteinExistence type="inferred from homology"/>
<evidence type="ECO:0000256" key="8">
    <source>
        <dbReference type="ARBA" id="ARBA00022801"/>
    </source>
</evidence>
<dbReference type="Gene3D" id="1.10.287.2720">
    <property type="match status" value="1"/>
</dbReference>
<comment type="subcellular location">
    <subcellularLocation>
        <location evidence="1">Nucleus</location>
        <location evidence="1">Nucleolus</location>
    </subcellularLocation>
</comment>
<evidence type="ECO:0000256" key="12">
    <source>
        <dbReference type="ARBA" id="ARBA00037449"/>
    </source>
</evidence>
<feature type="compositionally biased region" description="Basic and acidic residues" evidence="14">
    <location>
        <begin position="989"/>
        <end position="1006"/>
    </location>
</feature>
<dbReference type="CDD" id="cd00268">
    <property type="entry name" value="DEADc"/>
    <property type="match status" value="1"/>
</dbReference>
<dbReference type="Gene3D" id="3.40.50.300">
    <property type="entry name" value="P-loop containing nucleotide triphosphate hydrolases"/>
    <property type="match status" value="2"/>
</dbReference>
<dbReference type="Pfam" id="PF01237">
    <property type="entry name" value="Oxysterol_BP"/>
    <property type="match status" value="1"/>
</dbReference>
<dbReference type="InterPro" id="IPR000648">
    <property type="entry name" value="Oxysterol-bd"/>
</dbReference>
<evidence type="ECO:0000256" key="1">
    <source>
        <dbReference type="ARBA" id="ARBA00004604"/>
    </source>
</evidence>
<dbReference type="SUPFAM" id="SSF144000">
    <property type="entry name" value="Oxysterol-binding protein-like"/>
    <property type="match status" value="1"/>
</dbReference>
<name>A0A8H7DDD7_9AGAR</name>
<keyword evidence="5" id="KW-0690">Ribosome biogenesis</keyword>
<keyword evidence="9 17" id="KW-0347">Helicase</keyword>
<evidence type="ECO:0000256" key="2">
    <source>
        <dbReference type="ARBA" id="ARBA00008842"/>
    </source>
</evidence>
<dbReference type="Proteomes" id="UP000623467">
    <property type="component" value="Unassembled WGS sequence"/>
</dbReference>
<dbReference type="OrthoDB" id="14833at2759"/>
<keyword evidence="10" id="KW-0067">ATP-binding</keyword>
<dbReference type="PROSITE" id="PS01013">
    <property type="entry name" value="OSBP"/>
    <property type="match status" value="1"/>
</dbReference>
<dbReference type="AlphaFoldDB" id="A0A8H7DDD7"/>
<evidence type="ECO:0000259" key="15">
    <source>
        <dbReference type="PROSITE" id="PS51192"/>
    </source>
</evidence>
<keyword evidence="8" id="KW-0378">Hydrolase</keyword>
<dbReference type="SMART" id="SM00490">
    <property type="entry name" value="HELICc"/>
    <property type="match status" value="1"/>
</dbReference>
<comment type="caution">
    <text evidence="17">The sequence shown here is derived from an EMBL/GenBank/DDBJ whole genome shotgun (WGS) entry which is preliminary data.</text>
</comment>
<accession>A0A8H7DDD7</accession>
<dbReference type="InterPro" id="IPR037239">
    <property type="entry name" value="OSBP_sf"/>
</dbReference>
<evidence type="ECO:0000256" key="13">
    <source>
        <dbReference type="RuleBase" id="RU003844"/>
    </source>
</evidence>
<dbReference type="InterPro" id="IPR014001">
    <property type="entry name" value="Helicase_ATP-bd"/>
</dbReference>
<dbReference type="SMART" id="SM00487">
    <property type="entry name" value="DEXDc"/>
    <property type="match status" value="1"/>
</dbReference>
<dbReference type="GO" id="GO:0008289">
    <property type="term" value="F:lipid binding"/>
    <property type="evidence" value="ECO:0007669"/>
    <property type="project" value="InterPro"/>
</dbReference>
<dbReference type="PROSITE" id="PS00039">
    <property type="entry name" value="DEAD_ATP_HELICASE"/>
    <property type="match status" value="1"/>
</dbReference>
<dbReference type="InterPro" id="IPR044742">
    <property type="entry name" value="DEAD/DEAH_RhlB"/>
</dbReference>
<keyword evidence="18" id="KW-1185">Reference proteome</keyword>
<dbReference type="InterPro" id="IPR018494">
    <property type="entry name" value="Oxysterol-bd_CS"/>
</dbReference>
<dbReference type="PANTHER" id="PTHR47958">
    <property type="entry name" value="ATP-DEPENDENT RNA HELICASE DBP3"/>
    <property type="match status" value="1"/>
</dbReference>
<dbReference type="Gene3D" id="3.30.70.3490">
    <property type="match status" value="1"/>
</dbReference>
<sequence>MAVDLVADSGSKKVKTKKTKEQKAAEREQLLAQAQSASDVSAGDAEVKEKKSKKRSIEANGQEEGERKKKKRKEKEETSGDQAAYEANGHEEGERKKKKRQDKEEETSGEQAADGEDSDKKKKKKKRKHAEAEAQDEVVESTGNDKKSKKQKREEKAANVAESSSSPSKTEKEKKKKDKKGAVAASSSASALIAQANSAEAAAYLAEHCITIHTPEDQEELPPILKFEQLAIPSELRSCFNGFSSPTPIQACTWPPALLGRDVVGIAETGSGKTLAFGIPALTRLITSPPPSNGSSTVSVLVVAPTRELALQTHDTLSTLGAPLGIASVAVFGGVPKEPQVRMLRNLNKVKDGLTTRVVVGTPGRILDLVQEGACDLSGVNYLVLDEADRMLDKGFENDIRNIISSTKQGSERQTMMFSATWPEAVRRLASTFQQNPVRVTVGSDDLTANRRVTQVVEVFDDARSKDNRLLGHLRTLGHKKTSKTGGEEARILVFALYKKEASRVEQRLRQEGYSVGALHGDMSQNARMEALERFKNGTTGLLVATDVAARGLDIPNVGAVINYTFPLTIEDYIHRIGRTGRGGKSGKSITFFTGDAHEKALAGELAKVLRESGFDYEALKKFPMAIKKKEHGSYGAFYRDDITTKATKIVPAQLSVAESLEAGGEDDKAPEDTPPDDTSILDENEGSIILSLISQLRIGMDLSRVTFPTFVLEPRSMLERITDFMSHPDLIFGAETLDDPEERFMRVLQYYLAGWHIKPKGVKKPYNPVLGEFFRCRYDYPDGTQGFYVAEQVSHHPPISAFFYISPANRLSIVGELRPKSKFLGNSVSTTMEGENRVSLLGCPQDGEYVITMPNMYARGILFGKMVQELGDTCTIKNETNSMSADLEFKTKGFFSGTYNAISGRVRRNSTEVGEVSGRWSHVMDFKSSKTGKKNVLFDAIKDGDKIVEKQVPPEDEQEPNESRRLWRDLTKAIIAKDMEAATTSKSAVEDAQREQRRKLEESGGKHVPRFFQVRDGRWVPKLTVPSDPENAIVVVKDWIWSSPSSS</sequence>
<keyword evidence="11" id="KW-0539">Nucleus</keyword>
<dbReference type="Gene3D" id="2.40.160.120">
    <property type="match status" value="1"/>
</dbReference>
<dbReference type="PROSITE" id="PS51192">
    <property type="entry name" value="HELICASE_ATP_BIND_1"/>
    <property type="match status" value="1"/>
</dbReference>
<evidence type="ECO:0000256" key="3">
    <source>
        <dbReference type="ARBA" id="ARBA00009334"/>
    </source>
</evidence>
<comment type="similarity">
    <text evidence="3">Belongs to the DEAD box helicase family. DDX5/DBP2 subfamily.</text>
</comment>
<gene>
    <name evidence="17" type="ORF">MSAN_00807900</name>
</gene>
<dbReference type="GO" id="GO:0003676">
    <property type="term" value="F:nucleic acid binding"/>
    <property type="evidence" value="ECO:0007669"/>
    <property type="project" value="InterPro"/>
</dbReference>
<comment type="function">
    <text evidence="12">ATP-dependent RNA helicase required for 60S ribosomal subunit synthesis. Involved in efficient pre-rRNA processing, predominantly at site A3, which is necessary for the normal formation of 25S and 5.8S rRNAs.</text>
</comment>
<evidence type="ECO:0000256" key="5">
    <source>
        <dbReference type="ARBA" id="ARBA00022517"/>
    </source>
</evidence>
<organism evidence="17 18">
    <name type="scientific">Mycena sanguinolenta</name>
    <dbReference type="NCBI Taxonomy" id="230812"/>
    <lineage>
        <taxon>Eukaryota</taxon>
        <taxon>Fungi</taxon>
        <taxon>Dikarya</taxon>
        <taxon>Basidiomycota</taxon>
        <taxon>Agaricomycotina</taxon>
        <taxon>Agaricomycetes</taxon>
        <taxon>Agaricomycetidae</taxon>
        <taxon>Agaricales</taxon>
        <taxon>Marasmiineae</taxon>
        <taxon>Mycenaceae</taxon>
        <taxon>Mycena</taxon>
    </lineage>
</organism>
<dbReference type="EC" id="3.6.4.13" evidence="4"/>
<dbReference type="CDD" id="cd18787">
    <property type="entry name" value="SF2_C_DEAD"/>
    <property type="match status" value="1"/>
</dbReference>
<dbReference type="EMBL" id="JACAZH010000005">
    <property type="protein sequence ID" value="KAF7367451.1"/>
    <property type="molecule type" value="Genomic_DNA"/>
</dbReference>
<dbReference type="GO" id="GO:0003724">
    <property type="term" value="F:RNA helicase activity"/>
    <property type="evidence" value="ECO:0007669"/>
    <property type="project" value="UniProtKB-EC"/>
</dbReference>
<comment type="similarity">
    <text evidence="2 13">Belongs to the OSBP family.</text>
</comment>
<reference evidence="17" key="1">
    <citation type="submission" date="2020-05" db="EMBL/GenBank/DDBJ databases">
        <title>Mycena genomes resolve the evolution of fungal bioluminescence.</title>
        <authorList>
            <person name="Tsai I.J."/>
        </authorList>
    </citation>
    <scope>NUCLEOTIDE SEQUENCE</scope>
    <source>
        <strain evidence="17">160909Yilan</strain>
    </source>
</reference>
<dbReference type="PROSITE" id="PS51194">
    <property type="entry name" value="HELICASE_CTER"/>
    <property type="match status" value="1"/>
</dbReference>
<evidence type="ECO:0000313" key="18">
    <source>
        <dbReference type="Proteomes" id="UP000623467"/>
    </source>
</evidence>
<evidence type="ECO:0000256" key="7">
    <source>
        <dbReference type="ARBA" id="ARBA00022741"/>
    </source>
</evidence>
<dbReference type="Pfam" id="PF00270">
    <property type="entry name" value="DEAD"/>
    <property type="match status" value="1"/>
</dbReference>
<feature type="domain" description="Helicase C-terminal" evidence="16">
    <location>
        <begin position="473"/>
        <end position="631"/>
    </location>
</feature>
<feature type="region of interest" description="Disordered" evidence="14">
    <location>
        <begin position="982"/>
        <end position="1008"/>
    </location>
</feature>
<dbReference type="FunFam" id="1.10.287.2720:FF:000001">
    <property type="entry name" value="Oxysterol-binding OBPalpha"/>
    <property type="match status" value="1"/>
</dbReference>
<dbReference type="InterPro" id="IPR011545">
    <property type="entry name" value="DEAD/DEAH_box_helicase_dom"/>
</dbReference>
<evidence type="ECO:0000313" key="17">
    <source>
        <dbReference type="EMBL" id="KAF7367451.1"/>
    </source>
</evidence>
<evidence type="ECO:0000259" key="16">
    <source>
        <dbReference type="PROSITE" id="PS51194"/>
    </source>
</evidence>
<dbReference type="InterPro" id="IPR027417">
    <property type="entry name" value="P-loop_NTPase"/>
</dbReference>
<dbReference type="Pfam" id="PF00271">
    <property type="entry name" value="Helicase_C"/>
    <property type="match status" value="1"/>
</dbReference>
<feature type="region of interest" description="Disordered" evidence="14">
    <location>
        <begin position="1"/>
        <end position="183"/>
    </location>
</feature>
<keyword evidence="7" id="KW-0547">Nucleotide-binding</keyword>
<keyword evidence="6" id="KW-0698">rRNA processing</keyword>
<feature type="compositionally biased region" description="Low complexity" evidence="14">
    <location>
        <begin position="30"/>
        <end position="44"/>
    </location>
</feature>
<feature type="region of interest" description="Disordered" evidence="14">
    <location>
        <begin position="661"/>
        <end position="682"/>
    </location>
</feature>
<feature type="compositionally biased region" description="Basic and acidic residues" evidence="14">
    <location>
        <begin position="19"/>
        <end position="29"/>
    </location>
</feature>
<feature type="domain" description="Helicase ATP-binding" evidence="15">
    <location>
        <begin position="254"/>
        <end position="440"/>
    </location>
</feature>
<dbReference type="InterPro" id="IPR000629">
    <property type="entry name" value="RNA-helicase_DEAD-box_CS"/>
</dbReference>
<evidence type="ECO:0000256" key="9">
    <source>
        <dbReference type="ARBA" id="ARBA00022806"/>
    </source>
</evidence>
<evidence type="ECO:0000256" key="10">
    <source>
        <dbReference type="ARBA" id="ARBA00022840"/>
    </source>
</evidence>
<protein>
    <recommendedName>
        <fullName evidence="4">RNA helicase</fullName>
        <ecNumber evidence="4">3.6.4.13</ecNumber>
    </recommendedName>
</protein>
<evidence type="ECO:0000256" key="11">
    <source>
        <dbReference type="ARBA" id="ARBA00023242"/>
    </source>
</evidence>
<dbReference type="GO" id="GO:0005524">
    <property type="term" value="F:ATP binding"/>
    <property type="evidence" value="ECO:0007669"/>
    <property type="project" value="UniProtKB-KW"/>
</dbReference>
<evidence type="ECO:0000256" key="14">
    <source>
        <dbReference type="SAM" id="MobiDB-lite"/>
    </source>
</evidence>